<dbReference type="InterPro" id="IPR027417">
    <property type="entry name" value="P-loop_NTPase"/>
</dbReference>
<dbReference type="InterPro" id="IPR050742">
    <property type="entry name" value="Helicase_Restrict-Modif_Enz"/>
</dbReference>
<evidence type="ECO:0000313" key="3">
    <source>
        <dbReference type="Proteomes" id="UP000536195"/>
    </source>
</evidence>
<gene>
    <name evidence="2" type="ORF">HNP92_000896</name>
</gene>
<dbReference type="GO" id="GO:0005829">
    <property type="term" value="C:cytosol"/>
    <property type="evidence" value="ECO:0007669"/>
    <property type="project" value="TreeGrafter"/>
</dbReference>
<dbReference type="PROSITE" id="PS51192">
    <property type="entry name" value="HELICASE_ATP_BIND_1"/>
    <property type="match status" value="1"/>
</dbReference>
<dbReference type="Pfam" id="PF04851">
    <property type="entry name" value="ResIII"/>
    <property type="match status" value="1"/>
</dbReference>
<sequence>MAINKWEMTETEIRTNYITPSLHDSGWKSKMREEYYFTDGRIKISGETISREKGKKADYLLFHRENYPIAVVEAKDNKHSIDAGIQQALDYAEILDIPFAYSSNGDGYIEHDLLNGTETEIKLNEFPTPKELWERYRYGKKLSDNQELIIEQPFYYELNGKKPRYYQRIAINRTVEAIASGENRILIAMATGTGKTFTAFQIAHRLFKSGMKKRILYLADRNILIDQTRINDFKPFGDAMWKIQNRDPKTAYEVYFALYQALTGPDEERKIFKSYTKDFFDLILVDECHRGSAKEDSDWREILEYFSSATQIGMTATPKETKYVSNTNYFGSPIYTYSLKQGIEDGFLAPYKVIKYNIDKDIDGYSPEHGKTDKYGNPIEEKIYVQTDYDRKIVLDKRSKLVAKEISDFLKKTDRFSKTIVFCVDTEHAGRMRRHISNENSDLVSENNKYVMRITGDDKEGKIQLENFADPKLQYPAIATTSRLLSTGVDVPTCKVIAIDRHIDSLSEFKQIIGRGTRLKTDYDKYFFTILDFRGVTQAFLDPDFDGDPIPDEEFGGHNLPKPVPKPKNKQKKYYVDDVEVELLSKRVQYLGKDGRLIVESITDYSRKNVLGKYATLDEFINDWNNADKKTVIIEELKDQGVFLEDIKEEVGLDIDEFDLICHLAYDMKPLTRYERAKNVKKRNYFGKYSGVAKEVLEALLDKYMDLGISEVEKSNILRLDPFNKYGIPSKIVKEFGGLDKYTEAIKELEKEIYV</sequence>
<dbReference type="GO" id="GO:0005524">
    <property type="term" value="F:ATP binding"/>
    <property type="evidence" value="ECO:0007669"/>
    <property type="project" value="InterPro"/>
</dbReference>
<proteinExistence type="predicted"/>
<dbReference type="Gene3D" id="3.90.1570.30">
    <property type="match status" value="1"/>
</dbReference>
<dbReference type="InterPro" id="IPR029464">
    <property type="entry name" value="HSDR_N"/>
</dbReference>
<dbReference type="GO" id="GO:0120545">
    <property type="term" value="F:nucleic acid conformation isomerase activity"/>
    <property type="evidence" value="ECO:0007669"/>
    <property type="project" value="UniProtKB-ARBA"/>
</dbReference>
<feature type="domain" description="Helicase ATP-binding" evidence="1">
    <location>
        <begin position="176"/>
        <end position="336"/>
    </location>
</feature>
<protein>
    <submittedName>
        <fullName evidence="2">Type I restriction enzyme R subunit</fullName>
        <ecNumber evidence="2">3.1.21.3</ecNumber>
    </submittedName>
</protein>
<dbReference type="CDD" id="cd18799">
    <property type="entry name" value="SF2_C_EcoAI-like"/>
    <property type="match status" value="1"/>
</dbReference>
<dbReference type="Pfam" id="PF13588">
    <property type="entry name" value="HSDR_N_2"/>
    <property type="match status" value="1"/>
</dbReference>
<dbReference type="Gene3D" id="3.40.50.300">
    <property type="entry name" value="P-loop containing nucleotide triphosphate hydrolases"/>
    <property type="match status" value="2"/>
</dbReference>
<reference evidence="2 3" key="1">
    <citation type="submission" date="2020-08" db="EMBL/GenBank/DDBJ databases">
        <title>Genomic Encyclopedia of Type Strains, Phase IV (KMG-V): Genome sequencing to study the core and pangenomes of soil and plant-associated prokaryotes.</title>
        <authorList>
            <person name="Whitman W."/>
        </authorList>
    </citation>
    <scope>NUCLEOTIDE SEQUENCE [LARGE SCALE GENOMIC DNA]</scope>
    <source>
        <strain evidence="2 3">C11</strain>
    </source>
</reference>
<dbReference type="Proteomes" id="UP000536195">
    <property type="component" value="Unassembled WGS sequence"/>
</dbReference>
<dbReference type="PANTHER" id="PTHR47396:SF1">
    <property type="entry name" value="ATP-DEPENDENT HELICASE IRC3-RELATED"/>
    <property type="match status" value="1"/>
</dbReference>
<dbReference type="CDD" id="cd18032">
    <property type="entry name" value="DEXHc_RE_I_III_res"/>
    <property type="match status" value="1"/>
</dbReference>
<name>A0A7J9S471_METMI</name>
<dbReference type="NCBIfam" id="NF046051">
    <property type="entry name" value="restrict_EcoAI"/>
    <property type="match status" value="1"/>
</dbReference>
<dbReference type="Pfam" id="PF08463">
    <property type="entry name" value="EcoEI_R_C"/>
    <property type="match status" value="1"/>
</dbReference>
<dbReference type="GO" id="GO:0003677">
    <property type="term" value="F:DNA binding"/>
    <property type="evidence" value="ECO:0007669"/>
    <property type="project" value="InterPro"/>
</dbReference>
<dbReference type="PANTHER" id="PTHR47396">
    <property type="entry name" value="TYPE I RESTRICTION ENZYME ECOKI R PROTEIN"/>
    <property type="match status" value="1"/>
</dbReference>
<dbReference type="InterPro" id="IPR001650">
    <property type="entry name" value="Helicase_C-like"/>
</dbReference>
<comment type="caution">
    <text evidence="2">The sequence shown here is derived from an EMBL/GenBank/DDBJ whole genome shotgun (WGS) entry which is preliminary data.</text>
</comment>
<evidence type="ECO:0000313" key="2">
    <source>
        <dbReference type="EMBL" id="MBB6401591.1"/>
    </source>
</evidence>
<accession>A0A7J9S471</accession>
<keyword evidence="2" id="KW-0378">Hydrolase</keyword>
<dbReference type="SMART" id="SM00487">
    <property type="entry name" value="DEXDc"/>
    <property type="match status" value="1"/>
</dbReference>
<organism evidence="2 3">
    <name type="scientific">Methanococcus maripaludis</name>
    <name type="common">Methanococcus deltae</name>
    <dbReference type="NCBI Taxonomy" id="39152"/>
    <lineage>
        <taxon>Archaea</taxon>
        <taxon>Methanobacteriati</taxon>
        <taxon>Methanobacteriota</taxon>
        <taxon>Methanomada group</taxon>
        <taxon>Methanococci</taxon>
        <taxon>Methanococcales</taxon>
        <taxon>Methanococcaceae</taxon>
        <taxon>Methanococcus</taxon>
    </lineage>
</organism>
<dbReference type="AlphaFoldDB" id="A0A7J9S471"/>
<dbReference type="InterPro" id="IPR014001">
    <property type="entry name" value="Helicase_ATP-bd"/>
</dbReference>
<dbReference type="InterPro" id="IPR006935">
    <property type="entry name" value="Helicase/UvrB_N"/>
</dbReference>
<evidence type="ECO:0000259" key="1">
    <source>
        <dbReference type="PROSITE" id="PS51192"/>
    </source>
</evidence>
<dbReference type="EC" id="3.1.21.3" evidence="2"/>
<dbReference type="GO" id="GO:0006304">
    <property type="term" value="P:DNA modification"/>
    <property type="evidence" value="ECO:0007669"/>
    <property type="project" value="InterPro"/>
</dbReference>
<dbReference type="SUPFAM" id="SSF52540">
    <property type="entry name" value="P-loop containing nucleoside triphosphate hydrolases"/>
    <property type="match status" value="2"/>
</dbReference>
<dbReference type="Pfam" id="PF00271">
    <property type="entry name" value="Helicase_C"/>
    <property type="match status" value="1"/>
</dbReference>
<dbReference type="GO" id="GO:0009035">
    <property type="term" value="F:type I site-specific deoxyribonuclease activity"/>
    <property type="evidence" value="ECO:0007669"/>
    <property type="project" value="UniProtKB-EC"/>
</dbReference>
<dbReference type="InterPro" id="IPR013670">
    <property type="entry name" value="EcoEI_R_C_dom"/>
</dbReference>
<dbReference type="EMBL" id="JACHEC010000002">
    <property type="protein sequence ID" value="MBB6401591.1"/>
    <property type="molecule type" value="Genomic_DNA"/>
</dbReference>